<gene>
    <name evidence="1" type="ORF">AFUS01_LOCUS41068</name>
</gene>
<dbReference type="EMBL" id="CAJVCH010559974">
    <property type="protein sequence ID" value="CAG7831320.1"/>
    <property type="molecule type" value="Genomic_DNA"/>
</dbReference>
<evidence type="ECO:0000313" key="2">
    <source>
        <dbReference type="Proteomes" id="UP000708208"/>
    </source>
</evidence>
<comment type="caution">
    <text evidence="1">The sequence shown here is derived from an EMBL/GenBank/DDBJ whole genome shotgun (WGS) entry which is preliminary data.</text>
</comment>
<reference evidence="1" key="1">
    <citation type="submission" date="2021-06" db="EMBL/GenBank/DDBJ databases">
        <authorList>
            <person name="Hodson N. C."/>
            <person name="Mongue J. A."/>
            <person name="Jaron S. K."/>
        </authorList>
    </citation>
    <scope>NUCLEOTIDE SEQUENCE</scope>
</reference>
<accession>A0A8J2LZ39</accession>
<organism evidence="1 2">
    <name type="scientific">Allacma fusca</name>
    <dbReference type="NCBI Taxonomy" id="39272"/>
    <lineage>
        <taxon>Eukaryota</taxon>
        <taxon>Metazoa</taxon>
        <taxon>Ecdysozoa</taxon>
        <taxon>Arthropoda</taxon>
        <taxon>Hexapoda</taxon>
        <taxon>Collembola</taxon>
        <taxon>Symphypleona</taxon>
        <taxon>Sminthuridae</taxon>
        <taxon>Allacma</taxon>
    </lineage>
</organism>
<sequence>MGLRKAFINQKEFPDKITCKLLAEGRRSNMAANDLIEDPICQAAQAAFSIDMIVECILEYLKNNFEDVKAFRLISPVCNMTSLSYFSAHSKICNHRLLLLEDAVGIGAAFESLSHCIASSQEFPCNSLEVGGFWRFDAPGVAVFLKLHGEHMKHLILSQTFSPMDISCFQMLLFDWLPSLQTLKINSWNFENTPFRNVHHFVPKHKTLPNLEVLSFNHSNHQLRYLSELELTIFQDIILSSPNLQSLDVSDAFLKIIFASEKIHLIRTLKVYWKNISYEAGYYNRASNLAVLEKQTSNLKEIEFCFSHVRPNQNIPRSSGEMISSMFDKSKDSLETVTMTGQLASCGIAFFLRQNPPVLSSVTEINLTDLYLFKWPIPRGSHISSYLPALQTVIINDRTFCQTNGRHDLTVGEKFVKFSQVISSVKKLEIHTRCMTVPLMTKLSVAFPEVETIKIHCSSGATRRVTTPGSKTMWLLPKNVKEIQVWEFPLESYKNLKLESLLTGIPQDVCEGLKESSQDLVKFEDLKAFPSIRELENLVSLTFFCKDFPFKVPQDGGGYFSNLTKWFILEPMESLQLQLAFPQVISTRSGAICPAAAELPVFSPIDDRLIVSYFDVK</sequence>
<evidence type="ECO:0000313" key="1">
    <source>
        <dbReference type="EMBL" id="CAG7831320.1"/>
    </source>
</evidence>
<proteinExistence type="predicted"/>
<name>A0A8J2LZ39_9HEXA</name>
<dbReference type="AlphaFoldDB" id="A0A8J2LZ39"/>
<dbReference type="Proteomes" id="UP000708208">
    <property type="component" value="Unassembled WGS sequence"/>
</dbReference>
<keyword evidence="2" id="KW-1185">Reference proteome</keyword>
<protein>
    <submittedName>
        <fullName evidence="1">Uncharacterized protein</fullName>
    </submittedName>
</protein>